<reference evidence="1 2" key="1">
    <citation type="submission" date="2018-01" db="EMBL/GenBank/DDBJ databases">
        <title>The draft genome of an aniline degradation strain ANB-1.</title>
        <authorList>
            <person name="Zhang L."/>
            <person name="Jiang J."/>
        </authorList>
    </citation>
    <scope>NUCLEOTIDE SEQUENCE [LARGE SCALE GENOMIC DNA]</scope>
    <source>
        <strain evidence="1 2">ANB-1</strain>
    </source>
</reference>
<accession>A0A2N8KDL9</accession>
<sequence length="84" mass="8892">MLPRQDGAAELGISTVFFLLPGALDSSLALLDFCLARVTAGLVLAGAVPAHTECGAHHQGDDDQIGKRGTHQRFHRVTSARAWA</sequence>
<gene>
    <name evidence="1" type="ORF">C1I89_22120</name>
</gene>
<name>A0A2N8KDL9_9BURK</name>
<dbReference type="AlphaFoldDB" id="A0A2N8KDL9"/>
<dbReference type="EMBL" id="POQS01000006">
    <property type="protein sequence ID" value="PND31539.1"/>
    <property type="molecule type" value="Genomic_DNA"/>
</dbReference>
<protein>
    <submittedName>
        <fullName evidence="1">Uncharacterized protein</fullName>
    </submittedName>
</protein>
<evidence type="ECO:0000313" key="2">
    <source>
        <dbReference type="Proteomes" id="UP000235994"/>
    </source>
</evidence>
<organism evidence="1 2">
    <name type="scientific">Achromobacter pulmonis</name>
    <dbReference type="NCBI Taxonomy" id="1389932"/>
    <lineage>
        <taxon>Bacteria</taxon>
        <taxon>Pseudomonadati</taxon>
        <taxon>Pseudomonadota</taxon>
        <taxon>Betaproteobacteria</taxon>
        <taxon>Burkholderiales</taxon>
        <taxon>Alcaligenaceae</taxon>
        <taxon>Achromobacter</taxon>
    </lineage>
</organism>
<proteinExistence type="predicted"/>
<comment type="caution">
    <text evidence="1">The sequence shown here is derived from an EMBL/GenBank/DDBJ whole genome shotgun (WGS) entry which is preliminary data.</text>
</comment>
<keyword evidence="2" id="KW-1185">Reference proteome</keyword>
<dbReference type="Proteomes" id="UP000235994">
    <property type="component" value="Unassembled WGS sequence"/>
</dbReference>
<evidence type="ECO:0000313" key="1">
    <source>
        <dbReference type="EMBL" id="PND31539.1"/>
    </source>
</evidence>